<dbReference type="CDD" id="cd04186">
    <property type="entry name" value="GT_2_like_c"/>
    <property type="match status" value="1"/>
</dbReference>
<dbReference type="InterPro" id="IPR029044">
    <property type="entry name" value="Nucleotide-diphossugar_trans"/>
</dbReference>
<keyword evidence="4" id="KW-0808">Transferase</keyword>
<dbReference type="SUPFAM" id="SSF53448">
    <property type="entry name" value="Nucleotide-diphospho-sugar transferases"/>
    <property type="match status" value="1"/>
</dbReference>
<sequence>MSTFAPRVSVVVINFRGTDDTLECIARLSEVDWPADRLEIVVVENGSGDDSEARLRAALGEQANVRIIVSAENLGFTGGSNLGAREATGDVVAFLNNDAKPDVNWVKEGVAGFAPSPRVAAVASKVLDWEGKTIDFVESGLSWFGMGYKNHIAELDDGRFDEPQDLLFGTGSALFVRRDVFLEVGGFDEGLFMFYDDVDLGWRLNLLGYRVRFAPRSVVYHKHHGSMKSFGDHREMYLLERNALHLLYKNLSDENLGTFLPAALALLARRAVAKSGRDSSEFDIRRFTGAPDEFDPTTPMSKEAVAGLYALDQFVADLPRLSEDRRRIQGQRVKTDKEVFRLFGDAFKPLFEDGYFLEGYQAIIEAFDVEQPMHRTRVLVITGDALGEKMAGPGMRAWKISEALSEHNDVRLVTWNVANRKTDRFEVSRVPLQHERTMKDHEEWADVIFFQGYALHHFQTLQRSNKIMVVDLYDPMHLEQLEQARDNGDVGWRNQVTSTTEVINAQLERGDFFLCASERQRLFWLGQLAGVGRVNPDNYLADDNLNKLIAIAPFGMDSTPPKHERKAIRGVTPGIGEDDKVVIWGGGIYNWFDTPSLVRAVAKVAETHDDIRLFFLGVAHPNPDVPEMAIVSETRRISDQLGLTNKHVFFNEQWVALDDRQNYLLEADAGVSTHFAHIETTFSFRTRILDYMWANLPIVTTDGDSFGDLVAAEGMGVAVKERDVDGLAAALESMLYDEQAAQAARDAVSRVREDFTWERALAPLVDFCKDPHVAADRAHEVAVPSGSVAAGGRARVALSPARQRELRFHQIANSRHGLSRDVRLATWYLRENGVTGLRDKVQNRVRIMRESKNGR</sequence>
<dbReference type="InterPro" id="IPR001173">
    <property type="entry name" value="Glyco_trans_2-like"/>
</dbReference>
<dbReference type="AlphaFoldDB" id="A0A4R6DLJ0"/>
<dbReference type="GO" id="GO:0016757">
    <property type="term" value="F:glycosyltransferase activity"/>
    <property type="evidence" value="ECO:0007669"/>
    <property type="project" value="UniProtKB-KW"/>
</dbReference>
<accession>A0A4R6DLJ0</accession>
<dbReference type="Proteomes" id="UP000295764">
    <property type="component" value="Unassembled WGS sequence"/>
</dbReference>
<feature type="domain" description="Glycosyltransferase 2-like" evidence="5">
    <location>
        <begin position="9"/>
        <end position="181"/>
    </location>
</feature>
<dbReference type="Pfam" id="PF00535">
    <property type="entry name" value="Glycos_transf_2"/>
    <property type="match status" value="1"/>
</dbReference>
<dbReference type="PANTHER" id="PTHR43179">
    <property type="entry name" value="RHAMNOSYLTRANSFERASE WBBL"/>
    <property type="match status" value="1"/>
</dbReference>
<reference evidence="6 7" key="1">
    <citation type="submission" date="2019-03" db="EMBL/GenBank/DDBJ databases">
        <title>Genomic analyses of the natural microbiome of Caenorhabditis elegans.</title>
        <authorList>
            <person name="Samuel B."/>
        </authorList>
    </citation>
    <scope>NUCLEOTIDE SEQUENCE [LARGE SCALE GENOMIC DNA]</scope>
    <source>
        <strain evidence="6 7">JUb65</strain>
    </source>
</reference>
<comment type="pathway">
    <text evidence="1">Cell wall biogenesis; cell wall polysaccharide biosynthesis.</text>
</comment>
<evidence type="ECO:0000256" key="1">
    <source>
        <dbReference type="ARBA" id="ARBA00004776"/>
    </source>
</evidence>
<evidence type="ECO:0000259" key="5">
    <source>
        <dbReference type="Pfam" id="PF00535"/>
    </source>
</evidence>
<dbReference type="PANTHER" id="PTHR43179:SF12">
    <property type="entry name" value="GALACTOFURANOSYLTRANSFERASE GLFT2"/>
    <property type="match status" value="1"/>
</dbReference>
<proteinExistence type="inferred from homology"/>
<dbReference type="EMBL" id="SNVW01000002">
    <property type="protein sequence ID" value="TDN45660.1"/>
    <property type="molecule type" value="Genomic_DNA"/>
</dbReference>
<evidence type="ECO:0000313" key="7">
    <source>
        <dbReference type="Proteomes" id="UP000295764"/>
    </source>
</evidence>
<dbReference type="Gene3D" id="3.40.50.2000">
    <property type="entry name" value="Glycogen Phosphorylase B"/>
    <property type="match status" value="1"/>
</dbReference>
<protein>
    <recommendedName>
        <fullName evidence="5">Glycosyltransferase 2-like domain-containing protein</fullName>
    </recommendedName>
</protein>
<evidence type="ECO:0000256" key="3">
    <source>
        <dbReference type="ARBA" id="ARBA00022676"/>
    </source>
</evidence>
<gene>
    <name evidence="6" type="ORF">EDF64_10269</name>
</gene>
<dbReference type="Gene3D" id="3.90.550.10">
    <property type="entry name" value="Spore Coat Polysaccharide Biosynthesis Protein SpsA, Chain A"/>
    <property type="match status" value="1"/>
</dbReference>
<dbReference type="SUPFAM" id="SSF53756">
    <property type="entry name" value="UDP-Glycosyltransferase/glycogen phosphorylase"/>
    <property type="match status" value="1"/>
</dbReference>
<comment type="similarity">
    <text evidence="2">Belongs to the glycosyltransferase 2 family.</text>
</comment>
<dbReference type="CDD" id="cd03801">
    <property type="entry name" value="GT4_PimA-like"/>
    <property type="match status" value="1"/>
</dbReference>
<name>A0A4R6DLJ0_9MICO</name>
<keyword evidence="3" id="KW-0328">Glycosyltransferase</keyword>
<evidence type="ECO:0000256" key="2">
    <source>
        <dbReference type="ARBA" id="ARBA00006739"/>
    </source>
</evidence>
<evidence type="ECO:0000313" key="6">
    <source>
        <dbReference type="EMBL" id="TDN45660.1"/>
    </source>
</evidence>
<dbReference type="Pfam" id="PF13692">
    <property type="entry name" value="Glyco_trans_1_4"/>
    <property type="match status" value="1"/>
</dbReference>
<comment type="caution">
    <text evidence="6">The sequence shown here is derived from an EMBL/GenBank/DDBJ whole genome shotgun (WGS) entry which is preliminary data.</text>
</comment>
<organism evidence="6 7">
    <name type="scientific">Curtobacterium flaccumfaciens</name>
    <dbReference type="NCBI Taxonomy" id="2035"/>
    <lineage>
        <taxon>Bacteria</taxon>
        <taxon>Bacillati</taxon>
        <taxon>Actinomycetota</taxon>
        <taxon>Actinomycetes</taxon>
        <taxon>Micrococcales</taxon>
        <taxon>Microbacteriaceae</taxon>
        <taxon>Curtobacterium</taxon>
    </lineage>
</organism>
<evidence type="ECO:0000256" key="4">
    <source>
        <dbReference type="ARBA" id="ARBA00022679"/>
    </source>
</evidence>